<dbReference type="Pfam" id="PF01266">
    <property type="entry name" value="DAO"/>
    <property type="match status" value="1"/>
</dbReference>
<dbReference type="PROSITE" id="PS51257">
    <property type="entry name" value="PROKAR_LIPOPROTEIN"/>
    <property type="match status" value="1"/>
</dbReference>
<dbReference type="EMBL" id="JAEDAK010000001">
    <property type="protein sequence ID" value="MBH9575477.1"/>
    <property type="molecule type" value="Genomic_DNA"/>
</dbReference>
<sequence length="432" mass="46102">MNARDLDFLPPLQAEAARSVQTLVLGAGIVGLACALRLQSAGLQVTVLDRSGVAAGASRGNAGALAYSDVLPLASPGILRQAPRWLLDPLGPLSLRPSYAPAMLPWLWKFWRASTHKQVALSARSQAALLALSAAEWPALLALAGAEKQLRKGGNLHLYESEAQWRAAAPGWAQRMALGVGYELLQGADAIADLQPGVDKQFQYGCFVPHWHTVDDPLRLSHALAQAFIARGGVLARAHALRLHPDARGLLVELEQGPPLLAQRLLVCAGAWSHQLAETLGERYPLETERGYNTTLPPGAFNLRRQLTFPNHGFVVTPIAGGVRVGGAVEFAGLQAPPNFARADALLAKAKRFLPELRTEGGTQWMGCRPSMPDSLPVIGPAPADARVFYAFGHGHLGLTQAAATAKLAADWALERKPGLADLAAFRPGRFL</sequence>
<keyword evidence="1" id="KW-0560">Oxidoreductase</keyword>
<dbReference type="InterPro" id="IPR036188">
    <property type="entry name" value="FAD/NAD-bd_sf"/>
</dbReference>
<accession>A0A931NCE2</accession>
<dbReference type="Gene3D" id="3.30.9.10">
    <property type="entry name" value="D-Amino Acid Oxidase, subunit A, domain 2"/>
    <property type="match status" value="1"/>
</dbReference>
<evidence type="ECO:0000256" key="1">
    <source>
        <dbReference type="ARBA" id="ARBA00023002"/>
    </source>
</evidence>
<dbReference type="PANTHER" id="PTHR13847:SF289">
    <property type="entry name" value="GLYCINE OXIDASE"/>
    <property type="match status" value="1"/>
</dbReference>
<evidence type="ECO:0000259" key="2">
    <source>
        <dbReference type="Pfam" id="PF01266"/>
    </source>
</evidence>
<reference evidence="3" key="1">
    <citation type="submission" date="2020-12" db="EMBL/GenBank/DDBJ databases">
        <title>The genome sequence of Inhella sp. 1Y17.</title>
        <authorList>
            <person name="Liu Y."/>
        </authorList>
    </citation>
    <scope>NUCLEOTIDE SEQUENCE</scope>
    <source>
        <strain evidence="3">1Y17</strain>
    </source>
</reference>
<evidence type="ECO:0000313" key="4">
    <source>
        <dbReference type="Proteomes" id="UP000613266"/>
    </source>
</evidence>
<dbReference type="RefSeq" id="WP_198109093.1">
    <property type="nucleotide sequence ID" value="NZ_JAEDAK010000001.1"/>
</dbReference>
<evidence type="ECO:0000313" key="3">
    <source>
        <dbReference type="EMBL" id="MBH9575477.1"/>
    </source>
</evidence>
<gene>
    <name evidence="3" type="ORF">I7X39_01040</name>
</gene>
<dbReference type="InterPro" id="IPR006076">
    <property type="entry name" value="FAD-dep_OxRdtase"/>
</dbReference>
<dbReference type="Gene3D" id="3.50.50.60">
    <property type="entry name" value="FAD/NAD(P)-binding domain"/>
    <property type="match status" value="2"/>
</dbReference>
<dbReference type="GO" id="GO:0005737">
    <property type="term" value="C:cytoplasm"/>
    <property type="evidence" value="ECO:0007669"/>
    <property type="project" value="TreeGrafter"/>
</dbReference>
<proteinExistence type="predicted"/>
<keyword evidence="4" id="KW-1185">Reference proteome</keyword>
<protein>
    <submittedName>
        <fullName evidence="3">FAD-binding oxidoreductase</fullName>
    </submittedName>
</protein>
<organism evidence="3 4">
    <name type="scientific">Inhella proteolytica</name>
    <dbReference type="NCBI Taxonomy" id="2795029"/>
    <lineage>
        <taxon>Bacteria</taxon>
        <taxon>Pseudomonadati</taxon>
        <taxon>Pseudomonadota</taxon>
        <taxon>Betaproteobacteria</taxon>
        <taxon>Burkholderiales</taxon>
        <taxon>Sphaerotilaceae</taxon>
        <taxon>Inhella</taxon>
    </lineage>
</organism>
<dbReference type="Proteomes" id="UP000613266">
    <property type="component" value="Unassembled WGS sequence"/>
</dbReference>
<name>A0A931NCE2_9BURK</name>
<feature type="domain" description="FAD dependent oxidoreductase" evidence="2">
    <location>
        <begin position="23"/>
        <end position="412"/>
    </location>
</feature>
<dbReference type="SUPFAM" id="SSF54373">
    <property type="entry name" value="FAD-linked reductases, C-terminal domain"/>
    <property type="match status" value="1"/>
</dbReference>
<dbReference type="GO" id="GO:0016491">
    <property type="term" value="F:oxidoreductase activity"/>
    <property type="evidence" value="ECO:0007669"/>
    <property type="project" value="UniProtKB-KW"/>
</dbReference>
<comment type="caution">
    <text evidence="3">The sequence shown here is derived from an EMBL/GenBank/DDBJ whole genome shotgun (WGS) entry which is preliminary data.</text>
</comment>
<dbReference type="PANTHER" id="PTHR13847">
    <property type="entry name" value="SARCOSINE DEHYDROGENASE-RELATED"/>
    <property type="match status" value="1"/>
</dbReference>
<dbReference type="AlphaFoldDB" id="A0A931NCE2"/>
<dbReference type="SUPFAM" id="SSF51905">
    <property type="entry name" value="FAD/NAD(P)-binding domain"/>
    <property type="match status" value="1"/>
</dbReference>